<name>A0A1R4EIV2_9GAMM</name>
<evidence type="ECO:0000256" key="2">
    <source>
        <dbReference type="PROSITE-ProRule" id="PRU00409"/>
    </source>
</evidence>
<dbReference type="Gene3D" id="3.30.470.20">
    <property type="entry name" value="ATP-grasp fold, B domain"/>
    <property type="match status" value="1"/>
</dbReference>
<organism evidence="4 5">
    <name type="scientific">Psychrobacter pasteurii</name>
    <dbReference type="NCBI Taxonomy" id="1945520"/>
    <lineage>
        <taxon>Bacteria</taxon>
        <taxon>Pseudomonadati</taxon>
        <taxon>Pseudomonadota</taxon>
        <taxon>Gammaproteobacteria</taxon>
        <taxon>Moraxellales</taxon>
        <taxon>Moraxellaceae</taxon>
        <taxon>Psychrobacter</taxon>
    </lineage>
</organism>
<evidence type="ECO:0000259" key="3">
    <source>
        <dbReference type="PROSITE" id="PS50975"/>
    </source>
</evidence>
<dbReference type="GO" id="GO:0005524">
    <property type="term" value="F:ATP binding"/>
    <property type="evidence" value="ECO:0007669"/>
    <property type="project" value="UniProtKB-UniRule"/>
</dbReference>
<dbReference type="Gene3D" id="1.50.10.10">
    <property type="match status" value="1"/>
</dbReference>
<evidence type="ECO:0000313" key="5">
    <source>
        <dbReference type="Proteomes" id="UP000188169"/>
    </source>
</evidence>
<gene>
    <name evidence="4" type="primary">yheD</name>
    <name evidence="4" type="ORF">A1019T_02376</name>
</gene>
<accession>A0A1R4EIV2</accession>
<dbReference type="InterPro" id="IPR008928">
    <property type="entry name" value="6-hairpin_glycosidase_sf"/>
</dbReference>
<dbReference type="InterPro" id="IPR012341">
    <property type="entry name" value="6hp_glycosidase-like_sf"/>
</dbReference>
<dbReference type="SUPFAM" id="SSF56059">
    <property type="entry name" value="Glutathione synthetase ATP-binding domain-like"/>
    <property type="match status" value="1"/>
</dbReference>
<dbReference type="GO" id="GO:0005975">
    <property type="term" value="P:carbohydrate metabolic process"/>
    <property type="evidence" value="ECO:0007669"/>
    <property type="project" value="InterPro"/>
</dbReference>
<dbReference type="GO" id="GO:0043774">
    <property type="term" value="F:coenzyme F420-2 alpha-glutamyl ligase activity"/>
    <property type="evidence" value="ECO:0007669"/>
    <property type="project" value="TreeGrafter"/>
</dbReference>
<dbReference type="Pfam" id="PF14398">
    <property type="entry name" value="ATPgrasp_YheCD"/>
    <property type="match status" value="1"/>
</dbReference>
<keyword evidence="2" id="KW-0067">ATP-binding</keyword>
<keyword evidence="1" id="KW-0464">Manganese</keyword>
<evidence type="ECO:0000256" key="1">
    <source>
        <dbReference type="ARBA" id="ARBA00023211"/>
    </source>
</evidence>
<dbReference type="PROSITE" id="PS50975">
    <property type="entry name" value="ATP_GRASP"/>
    <property type="match status" value="1"/>
</dbReference>
<feature type="domain" description="ATP-grasp" evidence="3">
    <location>
        <begin position="705"/>
        <end position="929"/>
    </location>
</feature>
<dbReference type="RefSeq" id="WP_077449732.1">
    <property type="nucleotide sequence ID" value="NZ_FUGD01000148.1"/>
</dbReference>
<keyword evidence="5" id="KW-1185">Reference proteome</keyword>
<keyword evidence="2" id="KW-0547">Nucleotide-binding</keyword>
<dbReference type="PANTHER" id="PTHR21621:SF2">
    <property type="entry name" value="COENZYME GAMMA-F420-2:ALPHA-L-GLUTAMATE LIGASE"/>
    <property type="match status" value="1"/>
</dbReference>
<dbReference type="InterPro" id="IPR026838">
    <property type="entry name" value="YheC/D"/>
</dbReference>
<dbReference type="InterPro" id="IPR011761">
    <property type="entry name" value="ATP-grasp"/>
</dbReference>
<protein>
    <submittedName>
        <fullName evidence="4">Endospore coat-associated protein YheD</fullName>
    </submittedName>
</protein>
<dbReference type="STRING" id="1945520.A1019T_02376"/>
<reference evidence="5" key="1">
    <citation type="submission" date="2017-02" db="EMBL/GenBank/DDBJ databases">
        <authorList>
            <person name="Mornico D."/>
        </authorList>
    </citation>
    <scope>NUCLEOTIDE SEQUENCE [LARGE SCALE GENOMIC DNA]</scope>
</reference>
<dbReference type="OrthoDB" id="9810718at2"/>
<dbReference type="SUPFAM" id="SSF48208">
    <property type="entry name" value="Six-hairpin glycosidases"/>
    <property type="match status" value="1"/>
</dbReference>
<sequence length="932" mass="107628">MKSNNLEKLLTENFQQFISHWENTNRQGELDNTLIISVSDGYERAKVITPTINKGDMIEKDGQRILEMLLSKLKWATSQFDDPLKWLRIEWVSTEKEFTWKDFNQELRRYKRNYFRSGIAFEGKKKPWCLLTEMELNANACLYAGNDVSYAKANLKNLNKYIKSRHSSNNLPSFDDEMTLIVFNTEGVFLDASTGEFIEIESKPRNKGRRIMLPLNSDSIQPIISQSACYLANQVQPTGKYVYGYFPCFNRTINTYNALRHASSTYALIEGYEACKKFNILSVQQLEEMLSQIDNALDYTANTLIRTYGYKSYVVDTGDEIKLGANAVAILAFVKYIQVFPNNDKTERYLSIANKLALGILDMQQDDGSFVHVLHSKDLTLKQKNRIIYYDGEAAFALMRLYGLTKDERWLNCVEKAFDYFIEAKHYRAHDHWLSYCSNELVLYKPERKYFQFAVDNIKGYTDFIKNRITTFPTLLELSMAFHKMLLKLDDYPEYHDVLEGFDVHDFYQALHARANYLLNGFFFPEVAMFFKAPNTILHGFFIRHHSFRVRIDDVEHYLSGLIAYAELLEEGQYPSALQSSIGSESVKSLKQAQIIDRVNIGMLRTGSKPGYRALAMAYIGQHNGIEIYFFGIDDVNVETKKINAKKLVDNRWVDEIIDYPVIIDNDVALSLRNKAIFDHLAKNSYLTTQVFGGKLKTLKLLSDNNIFSECLIPQVVIKSKHDFISFIHKYNSSVLKPIRGSQGNNIYFITIKDSSLYVNHEGNTKEVINLDKFYDDVIKGRNFLIQKYITSTTIQGSPFDIRVHVQRNADNKWQNTKTYIRVGTGERLTANISTGGAIANAVPFIKNTYGEKSKKVLNKINEIAKKLPDLFQQFYTKEIDALGIDLGVDKEGNVWIFEINSFPGTKFFYLEEAIIRIGYLKYLYNREAKRE</sequence>
<proteinExistence type="predicted"/>
<dbReference type="EMBL" id="FUGD01000148">
    <property type="protein sequence ID" value="SJM38384.1"/>
    <property type="molecule type" value="Genomic_DNA"/>
</dbReference>
<dbReference type="AlphaFoldDB" id="A0A1R4EIV2"/>
<dbReference type="Proteomes" id="UP000188169">
    <property type="component" value="Unassembled WGS sequence"/>
</dbReference>
<dbReference type="PANTHER" id="PTHR21621">
    <property type="entry name" value="RIBOSOMAL PROTEIN S6 MODIFICATION PROTEIN"/>
    <property type="match status" value="1"/>
</dbReference>
<evidence type="ECO:0000313" key="4">
    <source>
        <dbReference type="EMBL" id="SJM38384.1"/>
    </source>
</evidence>
<dbReference type="GO" id="GO:0005737">
    <property type="term" value="C:cytoplasm"/>
    <property type="evidence" value="ECO:0007669"/>
    <property type="project" value="TreeGrafter"/>
</dbReference>
<dbReference type="GO" id="GO:0046872">
    <property type="term" value="F:metal ion binding"/>
    <property type="evidence" value="ECO:0007669"/>
    <property type="project" value="InterPro"/>
</dbReference>